<dbReference type="InterPro" id="IPR041483">
    <property type="entry name" value="TetR_C_34"/>
</dbReference>
<gene>
    <name evidence="4" type="ORF">KTT_10070</name>
</gene>
<dbReference type="OrthoDB" id="268339at2"/>
<feature type="DNA-binding region" description="H-T-H motif" evidence="2">
    <location>
        <begin position="37"/>
        <end position="56"/>
    </location>
</feature>
<protein>
    <submittedName>
        <fullName evidence="4">TetR family transcriptional regulator</fullName>
    </submittedName>
</protein>
<dbReference type="InterPro" id="IPR050109">
    <property type="entry name" value="HTH-type_TetR-like_transc_reg"/>
</dbReference>
<dbReference type="Pfam" id="PF17929">
    <property type="entry name" value="TetR_C_34"/>
    <property type="match status" value="1"/>
</dbReference>
<proteinExistence type="predicted"/>
<keyword evidence="1 2" id="KW-0238">DNA-binding</keyword>
<comment type="caution">
    <text evidence="4">The sequence shown here is derived from an EMBL/GenBank/DDBJ whole genome shotgun (WGS) entry which is preliminary data.</text>
</comment>
<dbReference type="PRINTS" id="PR00455">
    <property type="entry name" value="HTHTETR"/>
</dbReference>
<evidence type="ECO:0000313" key="4">
    <source>
        <dbReference type="EMBL" id="GCE11148.1"/>
    </source>
</evidence>
<evidence type="ECO:0000256" key="2">
    <source>
        <dbReference type="PROSITE-ProRule" id="PRU00335"/>
    </source>
</evidence>
<dbReference type="Gene3D" id="1.10.357.10">
    <property type="entry name" value="Tetracycline Repressor, domain 2"/>
    <property type="match status" value="1"/>
</dbReference>
<organism evidence="4 5">
    <name type="scientific">Tengunoibacter tsumagoiensis</name>
    <dbReference type="NCBI Taxonomy" id="2014871"/>
    <lineage>
        <taxon>Bacteria</taxon>
        <taxon>Bacillati</taxon>
        <taxon>Chloroflexota</taxon>
        <taxon>Ktedonobacteria</taxon>
        <taxon>Ktedonobacterales</taxon>
        <taxon>Dictyobacteraceae</taxon>
        <taxon>Tengunoibacter</taxon>
    </lineage>
</organism>
<dbReference type="Proteomes" id="UP000287352">
    <property type="component" value="Unassembled WGS sequence"/>
</dbReference>
<sequence length="223" mass="25563">MEKGRRAIDDEQKEVRRQTILDTAWQLYQQHSYETLTIADVAQATGLAKGTIFLYFKTKEALFLVVVEQQLESWFFEVNGVLESLAGRATIPQIAALFNDSLGKRPALTRLLAILHTLLEQNIDESAARQFKRMLKEHFLQTGNWLEKSLPFLGLGQGAHCLLQCYALVIGFWHLTDAAPIVRRVLQEEEFQMFALDFAREFPLAMQSLLYGLEHEAHLKKEV</sequence>
<accession>A0A401ZW82</accession>
<feature type="domain" description="HTH tetR-type" evidence="3">
    <location>
        <begin position="14"/>
        <end position="74"/>
    </location>
</feature>
<keyword evidence="5" id="KW-1185">Reference proteome</keyword>
<dbReference type="Pfam" id="PF00440">
    <property type="entry name" value="TetR_N"/>
    <property type="match status" value="1"/>
</dbReference>
<dbReference type="AlphaFoldDB" id="A0A401ZW82"/>
<reference evidence="5" key="1">
    <citation type="submission" date="2018-12" db="EMBL/GenBank/DDBJ databases">
        <title>Tengunoibacter tsumagoiensis gen. nov., sp. nov., Dictyobacter kobayashii sp. nov., D. alpinus sp. nov., and D. joshuensis sp. nov. and description of Dictyobacteraceae fam. nov. within the order Ktedonobacterales isolated from Tengu-no-mugimeshi.</title>
        <authorList>
            <person name="Wang C.M."/>
            <person name="Zheng Y."/>
            <person name="Sakai Y."/>
            <person name="Toyoda A."/>
            <person name="Minakuchi Y."/>
            <person name="Abe K."/>
            <person name="Yokota A."/>
            <person name="Yabe S."/>
        </authorList>
    </citation>
    <scope>NUCLEOTIDE SEQUENCE [LARGE SCALE GENOMIC DNA]</scope>
    <source>
        <strain evidence="5">Uno3</strain>
    </source>
</reference>
<evidence type="ECO:0000313" key="5">
    <source>
        <dbReference type="Proteomes" id="UP000287352"/>
    </source>
</evidence>
<dbReference type="InterPro" id="IPR023772">
    <property type="entry name" value="DNA-bd_HTH_TetR-type_CS"/>
</dbReference>
<evidence type="ECO:0000256" key="1">
    <source>
        <dbReference type="ARBA" id="ARBA00023125"/>
    </source>
</evidence>
<dbReference type="GO" id="GO:0000976">
    <property type="term" value="F:transcription cis-regulatory region binding"/>
    <property type="evidence" value="ECO:0007669"/>
    <property type="project" value="TreeGrafter"/>
</dbReference>
<dbReference type="InterPro" id="IPR009057">
    <property type="entry name" value="Homeodomain-like_sf"/>
</dbReference>
<dbReference type="RefSeq" id="WP_126578811.1">
    <property type="nucleotide sequence ID" value="NZ_BIFR01000001.1"/>
</dbReference>
<dbReference type="PROSITE" id="PS01081">
    <property type="entry name" value="HTH_TETR_1"/>
    <property type="match status" value="1"/>
</dbReference>
<dbReference type="EMBL" id="BIFR01000001">
    <property type="protein sequence ID" value="GCE11148.1"/>
    <property type="molecule type" value="Genomic_DNA"/>
</dbReference>
<dbReference type="PANTHER" id="PTHR30055">
    <property type="entry name" value="HTH-TYPE TRANSCRIPTIONAL REGULATOR RUTR"/>
    <property type="match status" value="1"/>
</dbReference>
<dbReference type="PANTHER" id="PTHR30055:SF178">
    <property type="entry name" value="POSSIBLE TRANSCRIPTIONAL REGULATORY PROTEIN"/>
    <property type="match status" value="1"/>
</dbReference>
<evidence type="ECO:0000259" key="3">
    <source>
        <dbReference type="PROSITE" id="PS50977"/>
    </source>
</evidence>
<name>A0A401ZW82_9CHLR</name>
<dbReference type="GO" id="GO:0003700">
    <property type="term" value="F:DNA-binding transcription factor activity"/>
    <property type="evidence" value="ECO:0007669"/>
    <property type="project" value="TreeGrafter"/>
</dbReference>
<dbReference type="SUPFAM" id="SSF46689">
    <property type="entry name" value="Homeodomain-like"/>
    <property type="match status" value="1"/>
</dbReference>
<dbReference type="InterPro" id="IPR001647">
    <property type="entry name" value="HTH_TetR"/>
</dbReference>
<dbReference type="PROSITE" id="PS50977">
    <property type="entry name" value="HTH_TETR_2"/>
    <property type="match status" value="1"/>
</dbReference>